<evidence type="ECO:0000313" key="2">
    <source>
        <dbReference type="EMBL" id="CAF1092829.1"/>
    </source>
</evidence>
<dbReference type="Proteomes" id="UP000663852">
    <property type="component" value="Unassembled WGS sequence"/>
</dbReference>
<dbReference type="EMBL" id="CAJNOJ010000094">
    <property type="protein sequence ID" value="CAF1092829.1"/>
    <property type="molecule type" value="Genomic_DNA"/>
</dbReference>
<proteinExistence type="predicted"/>
<organism evidence="2 3">
    <name type="scientific">Adineta ricciae</name>
    <name type="common">Rotifer</name>
    <dbReference type="NCBI Taxonomy" id="249248"/>
    <lineage>
        <taxon>Eukaryota</taxon>
        <taxon>Metazoa</taxon>
        <taxon>Spiralia</taxon>
        <taxon>Gnathifera</taxon>
        <taxon>Rotifera</taxon>
        <taxon>Eurotatoria</taxon>
        <taxon>Bdelloidea</taxon>
        <taxon>Adinetida</taxon>
        <taxon>Adinetidae</taxon>
        <taxon>Adineta</taxon>
    </lineage>
</organism>
<reference evidence="2" key="1">
    <citation type="submission" date="2021-02" db="EMBL/GenBank/DDBJ databases">
        <authorList>
            <person name="Nowell W R."/>
        </authorList>
    </citation>
    <scope>NUCLEOTIDE SEQUENCE</scope>
</reference>
<gene>
    <name evidence="2" type="ORF">EDS130_LOCUS19572</name>
</gene>
<name>A0A814NH43_ADIRI</name>
<feature type="region of interest" description="Disordered" evidence="1">
    <location>
        <begin position="70"/>
        <end position="91"/>
    </location>
</feature>
<dbReference type="OrthoDB" id="9989406at2759"/>
<evidence type="ECO:0000256" key="1">
    <source>
        <dbReference type="SAM" id="MobiDB-lite"/>
    </source>
</evidence>
<sequence length="104" mass="12032">MAETSKAIDQNLPSVFLQIQEQLKHIREDNMDLTEQLTLLYNDLCHIRRILSNSQQSNVNLNLNTTSLIEPSTSSRYHPKQRSDSEPNILSDRQRVVTIIDDLQ</sequence>
<comment type="caution">
    <text evidence="2">The sequence shown here is derived from an EMBL/GenBank/DDBJ whole genome shotgun (WGS) entry which is preliminary data.</text>
</comment>
<dbReference type="AlphaFoldDB" id="A0A814NH43"/>
<protein>
    <submittedName>
        <fullName evidence="2">Uncharacterized protein</fullName>
    </submittedName>
</protein>
<evidence type="ECO:0000313" key="3">
    <source>
        <dbReference type="Proteomes" id="UP000663852"/>
    </source>
</evidence>
<accession>A0A814NH43</accession>